<dbReference type="EMBL" id="BSNN01000002">
    <property type="protein sequence ID" value="GLQ35067.1"/>
    <property type="molecule type" value="Genomic_DNA"/>
</dbReference>
<feature type="region of interest" description="Disordered" evidence="1">
    <location>
        <begin position="292"/>
        <end position="360"/>
    </location>
</feature>
<reference evidence="4" key="1">
    <citation type="journal article" date="2019" name="Int. J. Syst. Evol. Microbiol.">
        <title>The Global Catalogue of Microorganisms (GCM) 10K type strain sequencing project: providing services to taxonomists for standard genome sequencing and annotation.</title>
        <authorList>
            <consortium name="The Broad Institute Genomics Platform"/>
            <consortium name="The Broad Institute Genome Sequencing Center for Infectious Disease"/>
            <person name="Wu L."/>
            <person name="Ma J."/>
        </authorList>
    </citation>
    <scope>NUCLEOTIDE SEQUENCE [LARGE SCALE GENOMIC DNA]</scope>
    <source>
        <strain evidence="4">NBRC 110140</strain>
    </source>
</reference>
<keyword evidence="2" id="KW-0812">Transmembrane</keyword>
<feature type="compositionally biased region" description="Basic and acidic residues" evidence="1">
    <location>
        <begin position="62"/>
        <end position="86"/>
    </location>
</feature>
<keyword evidence="2" id="KW-0472">Membrane</keyword>
<feature type="compositionally biased region" description="Low complexity" evidence="1">
    <location>
        <begin position="113"/>
        <end position="124"/>
    </location>
</feature>
<feature type="region of interest" description="Disordered" evidence="1">
    <location>
        <begin position="396"/>
        <end position="418"/>
    </location>
</feature>
<comment type="caution">
    <text evidence="3">The sequence shown here is derived from an EMBL/GenBank/DDBJ whole genome shotgun (WGS) entry which is preliminary data.</text>
</comment>
<evidence type="ECO:0000256" key="2">
    <source>
        <dbReference type="SAM" id="Phobius"/>
    </source>
</evidence>
<feature type="compositionally biased region" description="Low complexity" evidence="1">
    <location>
        <begin position="194"/>
        <end position="205"/>
    </location>
</feature>
<keyword evidence="2" id="KW-1133">Transmembrane helix</keyword>
<feature type="transmembrane region" description="Helical" evidence="2">
    <location>
        <begin position="489"/>
        <end position="509"/>
    </location>
</feature>
<feature type="compositionally biased region" description="Low complexity" evidence="1">
    <location>
        <begin position="151"/>
        <end position="184"/>
    </location>
</feature>
<feature type="compositionally biased region" description="Acidic residues" evidence="1">
    <location>
        <begin position="223"/>
        <end position="237"/>
    </location>
</feature>
<feature type="compositionally biased region" description="Basic and acidic residues" evidence="1">
    <location>
        <begin position="402"/>
        <end position="416"/>
    </location>
</feature>
<feature type="region of interest" description="Disordered" evidence="1">
    <location>
        <begin position="1"/>
        <end position="260"/>
    </location>
</feature>
<evidence type="ECO:0000313" key="4">
    <source>
        <dbReference type="Proteomes" id="UP001156694"/>
    </source>
</evidence>
<protein>
    <submittedName>
        <fullName evidence="3">Uncharacterized protein</fullName>
    </submittedName>
</protein>
<keyword evidence="4" id="KW-1185">Reference proteome</keyword>
<evidence type="ECO:0000313" key="3">
    <source>
        <dbReference type="EMBL" id="GLQ35067.1"/>
    </source>
</evidence>
<dbReference type="Proteomes" id="UP001156694">
    <property type="component" value="Unassembled WGS sequence"/>
</dbReference>
<organism evidence="3 4">
    <name type="scientific">Amylibacter marinus</name>
    <dbReference type="NCBI Taxonomy" id="1475483"/>
    <lineage>
        <taxon>Bacteria</taxon>
        <taxon>Pseudomonadati</taxon>
        <taxon>Pseudomonadota</taxon>
        <taxon>Alphaproteobacteria</taxon>
        <taxon>Rhodobacterales</taxon>
        <taxon>Paracoccaceae</taxon>
        <taxon>Amylibacter</taxon>
    </lineage>
</organism>
<gene>
    <name evidence="3" type="ORF">GCM10007939_13500</name>
</gene>
<accession>A0ABQ5VUF8</accession>
<name>A0ABQ5VUF8_9RHOB</name>
<proteinExistence type="predicted"/>
<sequence length="564" mass="60530">MLLAPSAETSAPIPAADPTPEPQPSAASPFERQESAPPTPSQGAEIYTEQHSESASVSDVFEDLKRQQALREQEEEARRAAQEEARIAAQEEADRLEAQRIAAEQAEAEEAARQQAEQAAQQLAAEEEAARIQAEQQPAQDAPTEHTLDLPEIADPEGAAPEDPAPEEPVAQPASAPMPEAAPAVFRSLRATRRAPAPEAAVEVAPEPEEPTPTEEQPQATEEQSDEFTDTAGDETTPDPQSGITPEVKAILQEEAEYSSNARIEEPSFTPPEVVEQPAVAATEAAEIEDVPRVKYIDPAPIDPAPAPETPAADEEIASETKASPFDGGIRRLRISHPDANIDADKPEITPPMLSNRKEMDPIPDVSELKQQIENIEALEADPDVKLATAKSLRDVLNAQEDDPKAEQSDTPKESAPKGFARFKDAALPIRKPAPSTDLSTAIPAAPKSGKAVFTDIDEINSSIEISPDEDEPEVDFDELEEPAKRGPFNTGFITAVALCVVTLLMYIIGPMLANSVPQTADFVSAFNGKIDSGRMVLQDMYYQGGTPGLSNLFENFKGQFSGG</sequence>
<evidence type="ECO:0000256" key="1">
    <source>
        <dbReference type="SAM" id="MobiDB-lite"/>
    </source>
</evidence>